<feature type="domain" description="Nitroreductase" evidence="6">
    <location>
        <begin position="178"/>
        <end position="228"/>
    </location>
</feature>
<dbReference type="InterPro" id="IPR000415">
    <property type="entry name" value="Nitroreductase-like"/>
</dbReference>
<evidence type="ECO:0000256" key="1">
    <source>
        <dbReference type="ARBA" id="ARBA00001917"/>
    </source>
</evidence>
<dbReference type="InterPro" id="IPR029479">
    <property type="entry name" value="Nitroreductase"/>
</dbReference>
<organism evidence="7 8">
    <name type="scientific">Paraburkholderia phytofirmans OLGA172</name>
    <dbReference type="NCBI Taxonomy" id="1417228"/>
    <lineage>
        <taxon>Bacteria</taxon>
        <taxon>Pseudomonadati</taxon>
        <taxon>Pseudomonadota</taxon>
        <taxon>Betaproteobacteria</taxon>
        <taxon>Burkholderiales</taxon>
        <taxon>Burkholderiaceae</taxon>
        <taxon>Paraburkholderia</taxon>
    </lineage>
</organism>
<name>A0A160FRK7_9BURK</name>
<keyword evidence="4" id="KW-0288">FMN</keyword>
<evidence type="ECO:0000256" key="2">
    <source>
        <dbReference type="ARBA" id="ARBA00007118"/>
    </source>
</evidence>
<dbReference type="OrthoDB" id="9773807at2"/>
<dbReference type="AlphaFoldDB" id="A0A160FRK7"/>
<evidence type="ECO:0000259" key="6">
    <source>
        <dbReference type="Pfam" id="PF00881"/>
    </source>
</evidence>
<keyword evidence="5" id="KW-0560">Oxidoreductase</keyword>
<evidence type="ECO:0000256" key="4">
    <source>
        <dbReference type="ARBA" id="ARBA00022643"/>
    </source>
</evidence>
<keyword evidence="8" id="KW-1185">Reference proteome</keyword>
<dbReference type="RefSeq" id="WP_063498932.1">
    <property type="nucleotide sequence ID" value="NZ_CP014579.1"/>
</dbReference>
<dbReference type="STRING" id="1804984.AYM40_25245"/>
<proteinExistence type="inferred from homology"/>
<evidence type="ECO:0000256" key="3">
    <source>
        <dbReference type="ARBA" id="ARBA00022630"/>
    </source>
</evidence>
<dbReference type="GO" id="GO:0016491">
    <property type="term" value="F:oxidoreductase activity"/>
    <property type="evidence" value="ECO:0007669"/>
    <property type="project" value="UniProtKB-KW"/>
</dbReference>
<dbReference type="EMBL" id="CP014579">
    <property type="protein sequence ID" value="ANB75650.1"/>
    <property type="molecule type" value="Genomic_DNA"/>
</dbReference>
<dbReference type="PANTHER" id="PTHR43673">
    <property type="entry name" value="NAD(P)H NITROREDUCTASE YDGI-RELATED"/>
    <property type="match status" value="1"/>
</dbReference>
<dbReference type="SUPFAM" id="SSF55469">
    <property type="entry name" value="FMN-dependent nitroreductase-like"/>
    <property type="match status" value="1"/>
</dbReference>
<evidence type="ECO:0000313" key="8">
    <source>
        <dbReference type="Proteomes" id="UP000076852"/>
    </source>
</evidence>
<dbReference type="KEGG" id="buz:AYM40_25245"/>
<sequence length="343" mass="38466">MNLKIIGRSVFTAFPPLRQAYWRQRRKIGLLKAALYHIYDALHTYRHMRWEFTASNYWKLSSELIFQFHKLEKGLCMPGPARFFGHEPAFATVGLIDRWRQAGYPTSDSIYLGALETVRAYRRRLDITAPPEDVAAELVAKIDKCLQGTETVAKFVTPMSCEAAPASTFDTLRTLCESRRSVRAYAAVRVSMDDVKAAIALAQLSPSACNRQPWHVHVYEQRSQIDALLALQNGNAGFGQLVQMLLVITVDSHSFFDGSERNQAFIDAGLFSMTLILALHARGLSSCCLNWCVSPDNDMEAHERGAIPGQERIIMYMAVGVPAESSVVPRSARRDMGSVLIRH</sequence>
<evidence type="ECO:0000313" key="7">
    <source>
        <dbReference type="EMBL" id="ANB75650.1"/>
    </source>
</evidence>
<dbReference type="Gene3D" id="3.40.109.10">
    <property type="entry name" value="NADH Oxidase"/>
    <property type="match status" value="1"/>
</dbReference>
<gene>
    <name evidence="7" type="ORF">AYM40_25245</name>
</gene>
<keyword evidence="3" id="KW-0285">Flavoprotein</keyword>
<dbReference type="Pfam" id="PF00881">
    <property type="entry name" value="Nitroreductase"/>
    <property type="match status" value="1"/>
</dbReference>
<comment type="similarity">
    <text evidence="2">Belongs to the nitroreductase family.</text>
</comment>
<dbReference type="Proteomes" id="UP000076852">
    <property type="component" value="Chromosome 2"/>
</dbReference>
<comment type="cofactor">
    <cofactor evidence="1">
        <name>FMN</name>
        <dbReference type="ChEBI" id="CHEBI:58210"/>
    </cofactor>
</comment>
<protein>
    <recommendedName>
        <fullName evidence="6">Nitroreductase domain-containing protein</fullName>
    </recommendedName>
</protein>
<accession>A0A160FRK7</accession>
<dbReference type="PANTHER" id="PTHR43673:SF2">
    <property type="entry name" value="NITROREDUCTASE"/>
    <property type="match status" value="1"/>
</dbReference>
<evidence type="ECO:0000256" key="5">
    <source>
        <dbReference type="ARBA" id="ARBA00023002"/>
    </source>
</evidence>
<reference evidence="7 8" key="1">
    <citation type="journal article" date="2016" name="Gene">
        <title>PacBio SMRT assembly of a complex multi-replicon genome reveals chlorocatechol degradative operon in a region of genome plasticity.</title>
        <authorList>
            <person name="Ricker N."/>
            <person name="Shen S.Y."/>
            <person name="Goordial J."/>
            <person name="Jin S."/>
            <person name="Fulthorpe R.R."/>
        </authorList>
    </citation>
    <scope>NUCLEOTIDE SEQUENCE [LARGE SCALE GENOMIC DNA]</scope>
    <source>
        <strain evidence="7 8">OLGA172</strain>
    </source>
</reference>